<accession>X1UDB2</accession>
<reference evidence="1" key="1">
    <citation type="journal article" date="2014" name="Front. Microbiol.">
        <title>High frequency of phylogenetically diverse reductive dehalogenase-homologous genes in deep subseafloor sedimentary metagenomes.</title>
        <authorList>
            <person name="Kawai M."/>
            <person name="Futagami T."/>
            <person name="Toyoda A."/>
            <person name="Takaki Y."/>
            <person name="Nishi S."/>
            <person name="Hori S."/>
            <person name="Arai W."/>
            <person name="Tsubouchi T."/>
            <person name="Morono Y."/>
            <person name="Uchiyama I."/>
            <person name="Ito T."/>
            <person name="Fujiyama A."/>
            <person name="Inagaki F."/>
            <person name="Takami H."/>
        </authorList>
    </citation>
    <scope>NUCLEOTIDE SEQUENCE</scope>
    <source>
        <strain evidence="1">Expedition CK06-06</strain>
    </source>
</reference>
<proteinExistence type="predicted"/>
<evidence type="ECO:0000313" key="1">
    <source>
        <dbReference type="EMBL" id="GAI90354.1"/>
    </source>
</evidence>
<sequence>MPALRASDLWSGYLSQGYLILEELLLTSRVEAAYVARYDP</sequence>
<dbReference type="AlphaFoldDB" id="X1UDB2"/>
<protein>
    <submittedName>
        <fullName evidence="1">Uncharacterized protein</fullName>
    </submittedName>
</protein>
<name>X1UDB2_9ZZZZ</name>
<gene>
    <name evidence="1" type="ORF">S12H4_30498</name>
</gene>
<organism evidence="1">
    <name type="scientific">marine sediment metagenome</name>
    <dbReference type="NCBI Taxonomy" id="412755"/>
    <lineage>
        <taxon>unclassified sequences</taxon>
        <taxon>metagenomes</taxon>
        <taxon>ecological metagenomes</taxon>
    </lineage>
</organism>
<dbReference type="EMBL" id="BARW01017693">
    <property type="protein sequence ID" value="GAI90354.1"/>
    <property type="molecule type" value="Genomic_DNA"/>
</dbReference>
<comment type="caution">
    <text evidence="1">The sequence shown here is derived from an EMBL/GenBank/DDBJ whole genome shotgun (WGS) entry which is preliminary data.</text>
</comment>